<evidence type="ECO:0000313" key="5">
    <source>
        <dbReference type="Proteomes" id="UP000216867"/>
    </source>
</evidence>
<comment type="caution">
    <text evidence="4">The sequence shown here is derived from an EMBL/GenBank/DDBJ whole genome shotgun (WGS) entry which is preliminary data.</text>
</comment>
<comment type="similarity">
    <text evidence="1">Belongs to the EamA transporter family.</text>
</comment>
<dbReference type="Pfam" id="PF00892">
    <property type="entry name" value="EamA"/>
    <property type="match status" value="2"/>
</dbReference>
<feature type="transmembrane region" description="Helical" evidence="2">
    <location>
        <begin position="186"/>
        <end position="205"/>
    </location>
</feature>
<keyword evidence="2" id="KW-1133">Transmembrane helix</keyword>
<dbReference type="Proteomes" id="UP000216867">
    <property type="component" value="Unassembled WGS sequence"/>
</dbReference>
<reference evidence="4 5" key="1">
    <citation type="submission" date="2017-04" db="EMBL/GenBank/DDBJ databases">
        <title>Kefir bacterial isolates.</title>
        <authorList>
            <person name="Kim Y."/>
            <person name="Blasche S."/>
            <person name="Patil K.R."/>
        </authorList>
    </citation>
    <scope>NUCLEOTIDE SEQUENCE [LARGE SCALE GENOMIC DNA]</scope>
    <source>
        <strain evidence="4 5">OG2</strain>
    </source>
</reference>
<proteinExistence type="inferred from homology"/>
<feature type="transmembrane region" description="Helical" evidence="2">
    <location>
        <begin position="244"/>
        <end position="266"/>
    </location>
</feature>
<protein>
    <submittedName>
        <fullName evidence="4">EamA family transporter</fullName>
    </submittedName>
</protein>
<keyword evidence="2" id="KW-0812">Transmembrane</keyword>
<dbReference type="InterPro" id="IPR037185">
    <property type="entry name" value="EmrE-like"/>
</dbReference>
<name>A0A269ZFU7_9MICO</name>
<feature type="transmembrane region" description="Helical" evidence="2">
    <location>
        <begin position="217"/>
        <end position="238"/>
    </location>
</feature>
<feature type="transmembrane region" description="Helical" evidence="2">
    <location>
        <begin position="104"/>
        <end position="125"/>
    </location>
</feature>
<keyword evidence="2" id="KW-0472">Membrane</keyword>
<accession>A0A269ZFU7</accession>
<sequence length="337" mass="35010">MRRNPEREGSSRAADDAVDTTATPLATAPTGRSLPLSVRFPALPWVAALLTMVFWASSFVVIRDAAAHFNPGAMALLRCLAAAAVLSLWMLIRRPRFPSSMRAWLIVALWGVAWFAAYVVVLNAAEHSIDAGTASMIVNVAPLIIAVFAGIVLREGLPWRLLLGILISLGGIGLITAASFTGVITLGGLVLSLVAAVLYAACVLLQKHFLSREDSVTVTWLGILAGTVACLVFTPSLVAEVAAAPIGITLQVVYLGVVPTAIAFNLWGFAIRVLPAGLLSSSSLLVPAIVVLLSWIILAEVPPPLAAAGGVLCLVGAACAIGPQIVSSLRASAERSG</sequence>
<evidence type="ECO:0000313" key="4">
    <source>
        <dbReference type="EMBL" id="PAK96688.1"/>
    </source>
</evidence>
<dbReference type="EMBL" id="NCWY01000002">
    <property type="protein sequence ID" value="PAK96688.1"/>
    <property type="molecule type" value="Genomic_DNA"/>
</dbReference>
<feature type="transmembrane region" description="Helical" evidence="2">
    <location>
        <begin position="131"/>
        <end position="153"/>
    </location>
</feature>
<feature type="transmembrane region" description="Helical" evidence="2">
    <location>
        <begin position="42"/>
        <end position="62"/>
    </location>
</feature>
<feature type="transmembrane region" description="Helical" evidence="2">
    <location>
        <begin position="278"/>
        <end position="299"/>
    </location>
</feature>
<feature type="transmembrane region" description="Helical" evidence="2">
    <location>
        <begin position="74"/>
        <end position="92"/>
    </location>
</feature>
<dbReference type="InterPro" id="IPR000620">
    <property type="entry name" value="EamA_dom"/>
</dbReference>
<dbReference type="RefSeq" id="WP_081590971.1">
    <property type="nucleotide sequence ID" value="NZ_DAMDKQ010000011.1"/>
</dbReference>
<dbReference type="PANTHER" id="PTHR12715:SF4">
    <property type="entry name" value="EAMA DOMAIN-CONTAINING PROTEIN"/>
    <property type="match status" value="1"/>
</dbReference>
<dbReference type="GO" id="GO:0016020">
    <property type="term" value="C:membrane"/>
    <property type="evidence" value="ECO:0007669"/>
    <property type="project" value="InterPro"/>
</dbReference>
<feature type="domain" description="EamA" evidence="3">
    <location>
        <begin position="188"/>
        <end position="319"/>
    </location>
</feature>
<dbReference type="InterPro" id="IPR052756">
    <property type="entry name" value="Alkyne_AA_exporter"/>
</dbReference>
<organism evidence="4 5">
    <name type="scientific">Brevibacterium casei</name>
    <dbReference type="NCBI Taxonomy" id="33889"/>
    <lineage>
        <taxon>Bacteria</taxon>
        <taxon>Bacillati</taxon>
        <taxon>Actinomycetota</taxon>
        <taxon>Actinomycetes</taxon>
        <taxon>Micrococcales</taxon>
        <taxon>Brevibacteriaceae</taxon>
        <taxon>Brevibacterium</taxon>
    </lineage>
</organism>
<feature type="transmembrane region" description="Helical" evidence="2">
    <location>
        <begin position="305"/>
        <end position="326"/>
    </location>
</feature>
<evidence type="ECO:0000256" key="1">
    <source>
        <dbReference type="ARBA" id="ARBA00007362"/>
    </source>
</evidence>
<feature type="domain" description="EamA" evidence="3">
    <location>
        <begin position="47"/>
        <end position="176"/>
    </location>
</feature>
<evidence type="ECO:0000259" key="3">
    <source>
        <dbReference type="Pfam" id="PF00892"/>
    </source>
</evidence>
<dbReference type="PANTHER" id="PTHR12715">
    <property type="entry name" value="TRANSPORTER, DRUG/METABOLITE EXPORTER FAMILY"/>
    <property type="match status" value="1"/>
</dbReference>
<dbReference type="AlphaFoldDB" id="A0A269ZFU7"/>
<feature type="transmembrane region" description="Helical" evidence="2">
    <location>
        <begin position="160"/>
        <end position="180"/>
    </location>
</feature>
<evidence type="ECO:0000256" key="2">
    <source>
        <dbReference type="SAM" id="Phobius"/>
    </source>
</evidence>
<dbReference type="SUPFAM" id="SSF103481">
    <property type="entry name" value="Multidrug resistance efflux transporter EmrE"/>
    <property type="match status" value="2"/>
</dbReference>
<gene>
    <name evidence="4" type="ORF">B8X04_01935</name>
</gene>